<evidence type="ECO:0000313" key="2">
    <source>
        <dbReference type="Proteomes" id="UP000301751"/>
    </source>
</evidence>
<accession>A0A480AYU0</accession>
<dbReference type="PANTHER" id="PTHR13061">
    <property type="entry name" value="DYNACTIN SUBUNIT P25"/>
    <property type="match status" value="1"/>
</dbReference>
<dbReference type="InterPro" id="IPR001451">
    <property type="entry name" value="Hexapep"/>
</dbReference>
<dbReference type="CDD" id="cd04645">
    <property type="entry name" value="LbH_gamma_CA_like"/>
    <property type="match status" value="1"/>
</dbReference>
<proteinExistence type="predicted"/>
<dbReference type="PANTHER" id="PTHR13061:SF29">
    <property type="entry name" value="GAMMA CARBONIC ANHYDRASE-LIKE 1, MITOCHONDRIAL-RELATED"/>
    <property type="match status" value="1"/>
</dbReference>
<keyword evidence="2" id="KW-1185">Reference proteome</keyword>
<dbReference type="AlphaFoldDB" id="A0A480AYU0"/>
<dbReference type="Pfam" id="PF00132">
    <property type="entry name" value="Hexapep"/>
    <property type="match status" value="1"/>
</dbReference>
<dbReference type="InterPro" id="IPR011004">
    <property type="entry name" value="Trimer_LpxA-like_sf"/>
</dbReference>
<comment type="caution">
    <text evidence="1">The sequence shown here is derived from an EMBL/GenBank/DDBJ whole genome shotgun (WGS) entry which is preliminary data.</text>
</comment>
<dbReference type="EMBL" id="BJCL01000012">
    <property type="protein sequence ID" value="GCL64875.1"/>
    <property type="molecule type" value="Genomic_DNA"/>
</dbReference>
<reference evidence="2" key="1">
    <citation type="submission" date="2019-03" db="EMBL/GenBank/DDBJ databases">
        <title>Aquabacterium pictum sp.nov., the first bacteriochlorophyll a-containing freshwater bacterium in the genus Aquabacterium of the class Betaproteobacteria.</title>
        <authorList>
            <person name="Hirose S."/>
            <person name="Tank M."/>
            <person name="Hara E."/>
            <person name="Tamaki H."/>
            <person name="Takaichi S."/>
            <person name="Haruta S."/>
            <person name="Hanada S."/>
        </authorList>
    </citation>
    <scope>NUCLEOTIDE SEQUENCE [LARGE SCALE GENOMIC DNA]</scope>
    <source>
        <strain evidence="2">W35</strain>
    </source>
</reference>
<dbReference type="InterPro" id="IPR047324">
    <property type="entry name" value="LbH_gamma_CA-like"/>
</dbReference>
<dbReference type="RefSeq" id="WP_137734601.1">
    <property type="nucleotide sequence ID" value="NZ_BJCL01000012.1"/>
</dbReference>
<dbReference type="InterPro" id="IPR050484">
    <property type="entry name" value="Transf_Hexapept/Carb_Anhydrase"/>
</dbReference>
<dbReference type="OrthoDB" id="9803036at2"/>
<dbReference type="SUPFAM" id="SSF51161">
    <property type="entry name" value="Trimeric LpxA-like enzymes"/>
    <property type="match status" value="1"/>
</dbReference>
<sequence length="174" mass="18540">MAIYQLEDDIPDVHPTAWVAESAEVVGRVTLGEQASVWYGAVLRGDNDRITIGAHSNVQDGSVLHTDTGVPLTIGANVTIGHQVMLHGCTIGDGSLVGIQSIVLNGAKIGRNSLVGAGSLVTEGREFPDGVLIMGRPAKVVRELTPEQIANLQGSAEHYVHQQQRHAKQRKRIG</sequence>
<organism evidence="1 2">
    <name type="scientific">Pseudaquabacterium pictum</name>
    <dbReference type="NCBI Taxonomy" id="2315236"/>
    <lineage>
        <taxon>Bacteria</taxon>
        <taxon>Pseudomonadati</taxon>
        <taxon>Pseudomonadota</taxon>
        <taxon>Betaproteobacteria</taxon>
        <taxon>Burkholderiales</taxon>
        <taxon>Sphaerotilaceae</taxon>
        <taxon>Pseudaquabacterium</taxon>
    </lineage>
</organism>
<evidence type="ECO:0000313" key="1">
    <source>
        <dbReference type="EMBL" id="GCL64875.1"/>
    </source>
</evidence>
<name>A0A480AYU0_9BURK</name>
<dbReference type="Gene3D" id="2.160.10.10">
    <property type="entry name" value="Hexapeptide repeat proteins"/>
    <property type="match status" value="1"/>
</dbReference>
<protein>
    <submittedName>
        <fullName evidence="1">Gamma carbonic anhydrase family protein</fullName>
    </submittedName>
</protein>
<dbReference type="Proteomes" id="UP000301751">
    <property type="component" value="Unassembled WGS sequence"/>
</dbReference>
<gene>
    <name evidence="1" type="ORF">AQPW35_39560</name>
</gene>